<feature type="region of interest" description="Disordered" evidence="1">
    <location>
        <begin position="1"/>
        <end position="24"/>
    </location>
</feature>
<dbReference type="EMBL" id="NUBY01000097">
    <property type="protein sequence ID" value="PEQ03374.1"/>
    <property type="molecule type" value="Genomic_DNA"/>
</dbReference>
<name>A0A2A8HCN3_9BACI</name>
<evidence type="ECO:0000313" key="3">
    <source>
        <dbReference type="Proteomes" id="UP000220841"/>
    </source>
</evidence>
<accession>A0A2A8HCN3</accession>
<organism evidence="2 3">
    <name type="scientific">Bacillus toyonensis</name>
    <dbReference type="NCBI Taxonomy" id="155322"/>
    <lineage>
        <taxon>Bacteria</taxon>
        <taxon>Bacillati</taxon>
        <taxon>Bacillota</taxon>
        <taxon>Bacilli</taxon>
        <taxon>Bacillales</taxon>
        <taxon>Bacillaceae</taxon>
        <taxon>Bacillus</taxon>
        <taxon>Bacillus cereus group</taxon>
    </lineage>
</organism>
<comment type="caution">
    <text evidence="2">The sequence shown here is derived from an EMBL/GenBank/DDBJ whole genome shotgun (WGS) entry which is preliminary data.</text>
</comment>
<gene>
    <name evidence="2" type="ORF">CN585_18430</name>
</gene>
<protein>
    <recommendedName>
        <fullName evidence="4">DNA-binding protein</fullName>
    </recommendedName>
</protein>
<evidence type="ECO:0000256" key="1">
    <source>
        <dbReference type="SAM" id="MobiDB-lite"/>
    </source>
</evidence>
<dbReference type="SUPFAM" id="SSF64496">
    <property type="entry name" value="DNA-binding domain of intron-encoded endonucleases"/>
    <property type="match status" value="1"/>
</dbReference>
<dbReference type="InterPro" id="IPR036388">
    <property type="entry name" value="WH-like_DNA-bd_sf"/>
</dbReference>
<reference evidence="2 3" key="1">
    <citation type="submission" date="2017-09" db="EMBL/GenBank/DDBJ databases">
        <title>Large-scale bioinformatics analysis of Bacillus genomes uncovers conserved roles of natural products in bacterial physiology.</title>
        <authorList>
            <consortium name="Agbiome Team Llc"/>
            <person name="Bleich R.M."/>
            <person name="Grubbs K.J."/>
            <person name="Santa Maria K.C."/>
            <person name="Allen S.E."/>
            <person name="Farag S."/>
            <person name="Shank E.A."/>
            <person name="Bowers A."/>
        </authorList>
    </citation>
    <scope>NUCLEOTIDE SEQUENCE [LARGE SCALE GENOMIC DNA]</scope>
    <source>
        <strain evidence="2 3">AFS021349</strain>
    </source>
</reference>
<dbReference type="RefSeq" id="WP_098226919.1">
    <property type="nucleotide sequence ID" value="NZ_NUBY01000097.1"/>
</dbReference>
<proteinExistence type="predicted"/>
<dbReference type="Gene3D" id="1.10.10.10">
    <property type="entry name" value="Winged helix-like DNA-binding domain superfamily/Winged helix DNA-binding domain"/>
    <property type="match status" value="1"/>
</dbReference>
<dbReference type="Proteomes" id="UP000220841">
    <property type="component" value="Unassembled WGS sequence"/>
</dbReference>
<sequence>MQTSSFFAPEPLKEQKNNQQVHKRRFESINLTTGEKVIGTNKTDVARILGITDKDIAEVLSGGRKSAKGFTFKYID</sequence>
<evidence type="ECO:0008006" key="4">
    <source>
        <dbReference type="Google" id="ProtNLM"/>
    </source>
</evidence>
<dbReference type="AlphaFoldDB" id="A0A2A8HCN3"/>
<evidence type="ECO:0000313" key="2">
    <source>
        <dbReference type="EMBL" id="PEQ03374.1"/>
    </source>
</evidence>